<dbReference type="PROSITE" id="PS00383">
    <property type="entry name" value="TYR_PHOSPHATASE_1"/>
    <property type="match status" value="1"/>
</dbReference>
<feature type="disulfide bond" evidence="11">
    <location>
        <begin position="338"/>
        <end position="347"/>
    </location>
</feature>
<comment type="subcellular location">
    <subcellularLocation>
        <location evidence="1">Membrane</location>
        <topology evidence="1">Single-pass membrane protein</topology>
    </subcellularLocation>
</comment>
<evidence type="ECO:0000259" key="17">
    <source>
        <dbReference type="PROSITE" id="PS50853"/>
    </source>
</evidence>
<comment type="catalytic activity">
    <reaction evidence="10">
        <text>O-phospho-L-tyrosyl-[protein] + H2O = L-tyrosyl-[protein] + phosphate</text>
        <dbReference type="Rhea" id="RHEA:10684"/>
        <dbReference type="Rhea" id="RHEA-COMP:10136"/>
        <dbReference type="Rhea" id="RHEA-COMP:20101"/>
        <dbReference type="ChEBI" id="CHEBI:15377"/>
        <dbReference type="ChEBI" id="CHEBI:43474"/>
        <dbReference type="ChEBI" id="CHEBI:46858"/>
        <dbReference type="ChEBI" id="CHEBI:61978"/>
        <dbReference type="EC" id="3.1.3.48"/>
    </reaction>
</comment>
<dbReference type="EC" id="3.1.3.48" evidence="2"/>
<dbReference type="OMA" id="XPMQETI"/>
<dbReference type="GeneID" id="119736745"/>
<dbReference type="SMART" id="SM00181">
    <property type="entry name" value="EGF"/>
    <property type="match status" value="3"/>
</dbReference>
<dbReference type="InterPro" id="IPR000742">
    <property type="entry name" value="EGF"/>
</dbReference>
<evidence type="ECO:0000256" key="13">
    <source>
        <dbReference type="SAM" id="Phobius"/>
    </source>
</evidence>
<dbReference type="PANTHER" id="PTHR46957">
    <property type="entry name" value="CYTOKINE RECEPTOR"/>
    <property type="match status" value="1"/>
</dbReference>
<feature type="compositionally biased region" description="Basic residues" evidence="12">
    <location>
        <begin position="1096"/>
        <end position="1106"/>
    </location>
</feature>
<protein>
    <recommendedName>
        <fullName evidence="2">protein-tyrosine-phosphatase</fullName>
        <ecNumber evidence="2">3.1.3.48</ecNumber>
    </recommendedName>
</protein>
<feature type="transmembrane region" description="Helical" evidence="13">
    <location>
        <begin position="1020"/>
        <end position="1044"/>
    </location>
</feature>
<dbReference type="InterPro" id="IPR003595">
    <property type="entry name" value="Tyr_Pase_cat"/>
</dbReference>
<evidence type="ECO:0000313" key="18">
    <source>
        <dbReference type="EnsemblMetazoa" id="XP_038066685.1"/>
    </source>
</evidence>
<evidence type="ECO:0000256" key="10">
    <source>
        <dbReference type="ARBA" id="ARBA00051722"/>
    </source>
</evidence>
<keyword evidence="7 13" id="KW-1133">Transmembrane helix</keyword>
<dbReference type="PROSITE" id="PS50056">
    <property type="entry name" value="TYR_PHOSPHATASE_2"/>
    <property type="match status" value="2"/>
</dbReference>
<evidence type="ECO:0000256" key="3">
    <source>
        <dbReference type="ARBA" id="ARBA00022692"/>
    </source>
</evidence>
<dbReference type="Gene3D" id="3.90.190.10">
    <property type="entry name" value="Protein tyrosine phosphatase superfamily"/>
    <property type="match status" value="2"/>
</dbReference>
<evidence type="ECO:0000313" key="19">
    <source>
        <dbReference type="Proteomes" id="UP000887568"/>
    </source>
</evidence>
<feature type="disulfide bond" evidence="11">
    <location>
        <begin position="286"/>
        <end position="295"/>
    </location>
</feature>
<dbReference type="SUPFAM" id="SSF52799">
    <property type="entry name" value="(Phosphotyrosine protein) phosphatases II"/>
    <property type="match status" value="2"/>
</dbReference>
<dbReference type="InterPro" id="IPR050713">
    <property type="entry name" value="RTP_Phos/Ushers"/>
</dbReference>
<comment type="caution">
    <text evidence="11">Lacks conserved residue(s) required for the propagation of feature annotation.</text>
</comment>
<dbReference type="SMART" id="SM00060">
    <property type="entry name" value="FN3"/>
    <property type="match status" value="5"/>
</dbReference>
<feature type="domain" description="Fibronectin type-III" evidence="17">
    <location>
        <begin position="789"/>
        <end position="880"/>
    </location>
</feature>
<name>A0A914ARK5_PATMI</name>
<keyword evidence="5" id="KW-0378">Hydrolase</keyword>
<feature type="domain" description="Tyrosine specific protein phosphatases" evidence="16">
    <location>
        <begin position="1326"/>
        <end position="1395"/>
    </location>
</feature>
<dbReference type="PROSITE" id="PS00022">
    <property type="entry name" value="EGF_1"/>
    <property type="match status" value="2"/>
</dbReference>
<dbReference type="RefSeq" id="XP_038066685.1">
    <property type="nucleotide sequence ID" value="XM_038210757.1"/>
</dbReference>
<keyword evidence="11" id="KW-0245">EGF-like domain</keyword>
<evidence type="ECO:0000256" key="7">
    <source>
        <dbReference type="ARBA" id="ARBA00022989"/>
    </source>
</evidence>
<dbReference type="FunFam" id="3.90.190.10:FF:000185">
    <property type="entry name" value="Predicted protein"/>
    <property type="match status" value="1"/>
</dbReference>
<dbReference type="PROSITE" id="PS50853">
    <property type="entry name" value="FN3"/>
    <property type="match status" value="5"/>
</dbReference>
<keyword evidence="6" id="KW-0904">Protein phosphatase</keyword>
<dbReference type="PROSITE" id="PS50026">
    <property type="entry name" value="EGF_3"/>
    <property type="match status" value="2"/>
</dbReference>
<dbReference type="EnsemblMetazoa" id="XM_038210757.1">
    <property type="protein sequence ID" value="XP_038066685.1"/>
    <property type="gene ID" value="LOC119736745"/>
</dbReference>
<proteinExistence type="predicted"/>
<evidence type="ECO:0000256" key="2">
    <source>
        <dbReference type="ARBA" id="ARBA00013064"/>
    </source>
</evidence>
<accession>A0A914ARK5</accession>
<dbReference type="FunFam" id="2.170.300.10:FF:000003">
    <property type="entry name" value="tyrosine-protein kinase receptor Tie-1 isoform X1"/>
    <property type="match status" value="1"/>
</dbReference>
<dbReference type="PROSITE" id="PS01186">
    <property type="entry name" value="EGF_2"/>
    <property type="match status" value="1"/>
</dbReference>
<evidence type="ECO:0000259" key="16">
    <source>
        <dbReference type="PROSITE" id="PS50056"/>
    </source>
</evidence>
<keyword evidence="4" id="KW-0732">Signal</keyword>
<dbReference type="OrthoDB" id="10253954at2759"/>
<dbReference type="InterPro" id="IPR013783">
    <property type="entry name" value="Ig-like_fold"/>
</dbReference>
<dbReference type="InterPro" id="IPR016130">
    <property type="entry name" value="Tyr_Pase_AS"/>
</dbReference>
<dbReference type="SUPFAM" id="SSF48726">
    <property type="entry name" value="Immunoglobulin"/>
    <property type="match status" value="1"/>
</dbReference>
<dbReference type="PANTHER" id="PTHR46957:SF3">
    <property type="entry name" value="CYTOKINE RECEPTOR"/>
    <property type="match status" value="1"/>
</dbReference>
<sequence>MIGSTITESQAIGIDIDFIVDPVVSARYVSVDRPRDDFLHMAEVMVEEIQDTSVEEIGVDFTLVAKPARLGQTGDDNAVIQAYKGPNYASAGIIFGRQLTTGGSNVKLPAGSMVVDDPQTICAVTLSSTLPESAGIDRTGVFYAQAVKNESVTRIQTIILNKDDSTVHTQPTQRTQIANIGESVVLEMENVNSPANSNYRWRHDGGDVITAWNNQLSVSINNATVDDGGIYSLHIAGKRRKQLQGFMRLIVRGCAAGMWGQDSCQNTCRRCYNGGICDDKTGTCICAPGFNGEYCQQVHGRHVFGQNASHTCSDSTDPHNDACQGRLFCLPGPYGCSCAAGYTGLDCTQECSEGTYGADCKQTCHCPSGDSCEKDTGECTENCIPPYFGSNCQCSTDYGVLGLKVLSDGPDQLQVSWQPDACVSGYILEYALTNRGQCEEIESPQKVSLPGPLDGQTTRRVITGLISSSTYMVYIRPQYSSTEGPDVSTSVTTLKEDNPSVSPVMVTSYDSVSVTLSWGEVYCANYSVQYALQNKEGCATIDPLNFTQHCMCSGTNSTVIPDLFANSMYEIRVNAFVDGSSGPTVQISVTTSTKVPSEPPQQVTVTSQKRSLTFSWSQPACGSQGGVITGYTYKLSGPGSQLILNASSDEEVEINGLIPFTNYSFQVAANTSAGAGPYSRVVVHRTAEAKPTVPLNVAIQNVDDVSITLQWSEPDPPQGIITNYNIRYWRSGQSETNMPIDDVEQLMHEITGLETNTTYFLQVQAETSVGAGPWSEKVFATTQIGVPGIVHNLRWTKTNESSITLEWDPPLKPRGSISYYIVKYKIFSQSGNYNRALVENSTFTKNGLNPATAYEFNITAKNEMFEGSSLMLVVYTKPQSNPPAPAKPASFPKEATDTTWAIGLMKPTTGGQFVESYVVRVKNVGSKKKRDVLVPNRVEDSPNDYIAAELPAQNATGKFVVGDTKMYGGYFNAPLKTGDKYEIFTGSVSRGNETYLYFMTNLVFVDLCFAAKKFEEPSQVAVIVAVVVVVVILALGLVVAFVVYKRRRDSQGKQHSDESDIPLNAKAPALTLTDEKSSENSYVNDGAAVGDTPTTHTRKPVPKQRQKQAEPEPPAEEEGDKQVEFVPPPPVRREKLAEYIRQKEAQGDNGFLADYKSLPDDQLHPWTVAAKPENRAKNRYVNVIAYDHSRVVLEPLEGDPHSDYINACYIDGYKTESKYIASQGANKASIKDIWRMVWQLGIDKIVMLTNPVENGKMKCLQYWADTRSTTISDIVVTTDKEEVFLDYTIRNFSIHQVGSEDMRPVKQFHYTTWPDMKPPEYPAPLLNFLRLVNGHHNPGRTMVHCSAGVGRTGTYIALDAMQEQMAKEGQVDILGFIYQMRQNRIKMVQTPEQYKFLYDALLSASLTGDTTYSVADFRQKLTALKKKNKGAKETGLQKQFTTLIQLSVRRGKVDNKSGQLPENKDKNRYPDFIPSDRSRPFLFTSVQEDETNYINATFLPGYRKKSMYIGTQMPMPNTVTDFWRLMYDHKATSIVMLNTFDANDKTMCRYWPEEGTINFGKLSVELIQTKQYDNVTRCTFTLRNTKSTSEEARTITQFQYHDWPSDQEIPNSVTGMLTLIDLTRKWNGDKGPIVVHCMDGLGCTSVYCTLMALLEQFNVEKAVDVFQAAHRLRMVNPNMMYSEDQYALCYDVIQAMVDSTSIYENVTPTGGIDSTA</sequence>
<dbReference type="Gene3D" id="2.60.40.10">
    <property type="entry name" value="Immunoglobulins"/>
    <property type="match status" value="6"/>
</dbReference>
<dbReference type="Gene3D" id="2.170.300.10">
    <property type="entry name" value="Tie2 ligand-binding domain superfamily"/>
    <property type="match status" value="1"/>
</dbReference>
<evidence type="ECO:0000256" key="5">
    <source>
        <dbReference type="ARBA" id="ARBA00022801"/>
    </source>
</evidence>
<keyword evidence="3 13" id="KW-0812">Transmembrane</keyword>
<dbReference type="InterPro" id="IPR003961">
    <property type="entry name" value="FN3_dom"/>
</dbReference>
<dbReference type="InterPro" id="IPR000242">
    <property type="entry name" value="PTP_cat"/>
</dbReference>
<keyword evidence="9" id="KW-0325">Glycoprotein</keyword>
<feature type="domain" description="EGF-like" evidence="14">
    <location>
        <begin position="260"/>
        <end position="296"/>
    </location>
</feature>
<dbReference type="PROSITE" id="PS50055">
    <property type="entry name" value="TYR_PHOSPHATASE_PTP"/>
    <property type="match status" value="2"/>
</dbReference>
<dbReference type="InterPro" id="IPR036179">
    <property type="entry name" value="Ig-like_dom_sf"/>
</dbReference>
<dbReference type="SUPFAM" id="SSF49265">
    <property type="entry name" value="Fibronectin type III"/>
    <property type="match status" value="3"/>
</dbReference>
<dbReference type="GO" id="GO:0004725">
    <property type="term" value="F:protein tyrosine phosphatase activity"/>
    <property type="evidence" value="ECO:0007669"/>
    <property type="project" value="UniProtKB-EC"/>
</dbReference>
<dbReference type="CDD" id="cd00063">
    <property type="entry name" value="FN3"/>
    <property type="match status" value="5"/>
</dbReference>
<evidence type="ECO:0000259" key="15">
    <source>
        <dbReference type="PROSITE" id="PS50055"/>
    </source>
</evidence>
<organism evidence="18 19">
    <name type="scientific">Patiria miniata</name>
    <name type="common">Bat star</name>
    <name type="synonym">Asterina miniata</name>
    <dbReference type="NCBI Taxonomy" id="46514"/>
    <lineage>
        <taxon>Eukaryota</taxon>
        <taxon>Metazoa</taxon>
        <taxon>Echinodermata</taxon>
        <taxon>Eleutherozoa</taxon>
        <taxon>Asterozoa</taxon>
        <taxon>Asteroidea</taxon>
        <taxon>Valvatacea</taxon>
        <taxon>Valvatida</taxon>
        <taxon>Asterinidae</taxon>
        <taxon>Patiria</taxon>
    </lineage>
</organism>
<reference evidence="18" key="1">
    <citation type="submission" date="2022-11" db="UniProtKB">
        <authorList>
            <consortium name="EnsemblMetazoa"/>
        </authorList>
    </citation>
    <scope>IDENTIFICATION</scope>
</reference>
<feature type="region of interest" description="Disordered" evidence="12">
    <location>
        <begin position="1073"/>
        <end position="1132"/>
    </location>
</feature>
<dbReference type="InterPro" id="IPR036116">
    <property type="entry name" value="FN3_sf"/>
</dbReference>
<evidence type="ECO:0000256" key="1">
    <source>
        <dbReference type="ARBA" id="ARBA00004167"/>
    </source>
</evidence>
<evidence type="ECO:0000256" key="4">
    <source>
        <dbReference type="ARBA" id="ARBA00022729"/>
    </source>
</evidence>
<feature type="domain" description="Fibronectin type-III" evidence="17">
    <location>
        <begin position="500"/>
        <end position="595"/>
    </location>
</feature>
<dbReference type="SMART" id="SM00404">
    <property type="entry name" value="PTPc_motif"/>
    <property type="match status" value="2"/>
</dbReference>
<dbReference type="InterPro" id="IPR000387">
    <property type="entry name" value="Tyr_Pase_dom"/>
</dbReference>
<feature type="domain" description="Tyrosine-protein phosphatase" evidence="15">
    <location>
        <begin position="1436"/>
        <end position="1696"/>
    </location>
</feature>
<dbReference type="PRINTS" id="PR00700">
    <property type="entry name" value="PRTYPHPHTASE"/>
</dbReference>
<dbReference type="InterPro" id="IPR029021">
    <property type="entry name" value="Prot-tyrosine_phosphatase-like"/>
</dbReference>
<dbReference type="FunFam" id="3.90.190.10:FF:000102">
    <property type="entry name" value="Receptor-type tyrosine-protein phosphatase"/>
    <property type="match status" value="1"/>
</dbReference>
<evidence type="ECO:0000256" key="6">
    <source>
        <dbReference type="ARBA" id="ARBA00022912"/>
    </source>
</evidence>
<dbReference type="Proteomes" id="UP000887568">
    <property type="component" value="Unplaced"/>
</dbReference>
<dbReference type="CDD" id="cd00054">
    <property type="entry name" value="EGF_CA"/>
    <property type="match status" value="1"/>
</dbReference>
<evidence type="ECO:0000256" key="11">
    <source>
        <dbReference type="PROSITE-ProRule" id="PRU00076"/>
    </source>
</evidence>
<dbReference type="Pfam" id="PF00041">
    <property type="entry name" value="fn3"/>
    <property type="match status" value="3"/>
</dbReference>
<feature type="domain" description="EGF-like" evidence="14">
    <location>
        <begin position="315"/>
        <end position="348"/>
    </location>
</feature>
<evidence type="ECO:0000256" key="9">
    <source>
        <dbReference type="ARBA" id="ARBA00023180"/>
    </source>
</evidence>
<evidence type="ECO:0000259" key="14">
    <source>
        <dbReference type="PROSITE" id="PS50026"/>
    </source>
</evidence>
<dbReference type="GO" id="GO:0016020">
    <property type="term" value="C:membrane"/>
    <property type="evidence" value="ECO:0007669"/>
    <property type="project" value="UniProtKB-SubCell"/>
</dbReference>
<dbReference type="Pfam" id="PF00102">
    <property type="entry name" value="Y_phosphatase"/>
    <property type="match status" value="2"/>
</dbReference>
<feature type="domain" description="Fibronectin type-III" evidence="17">
    <location>
        <begin position="596"/>
        <end position="689"/>
    </location>
</feature>
<feature type="domain" description="Fibronectin type-III" evidence="17">
    <location>
        <begin position="399"/>
        <end position="497"/>
    </location>
</feature>
<keyword evidence="11" id="KW-1015">Disulfide bond</keyword>
<dbReference type="SMART" id="SM00194">
    <property type="entry name" value="PTPc"/>
    <property type="match status" value="2"/>
</dbReference>
<feature type="domain" description="Fibronectin type-III" evidence="17">
    <location>
        <begin position="693"/>
        <end position="785"/>
    </location>
</feature>
<evidence type="ECO:0000256" key="8">
    <source>
        <dbReference type="ARBA" id="ARBA00023136"/>
    </source>
</evidence>
<evidence type="ECO:0000256" key="12">
    <source>
        <dbReference type="SAM" id="MobiDB-lite"/>
    </source>
</evidence>
<keyword evidence="8 13" id="KW-0472">Membrane</keyword>
<keyword evidence="19" id="KW-1185">Reference proteome</keyword>
<feature type="domain" description="Tyrosine specific protein phosphatases" evidence="16">
    <location>
        <begin position="1617"/>
        <end position="1687"/>
    </location>
</feature>
<feature type="domain" description="Tyrosine-protein phosphatase" evidence="15">
    <location>
        <begin position="1151"/>
        <end position="1404"/>
    </location>
</feature>